<protein>
    <recommendedName>
        <fullName evidence="4">Outer membrane protein beta-barrel domain-containing protein</fullName>
    </recommendedName>
</protein>
<dbReference type="Proteomes" id="UP000494269">
    <property type="component" value="Unassembled WGS sequence"/>
</dbReference>
<keyword evidence="1" id="KW-0732">Signal</keyword>
<keyword evidence="3" id="KW-1185">Reference proteome</keyword>
<dbReference type="AlphaFoldDB" id="A0A6S6Z021"/>
<evidence type="ECO:0000256" key="1">
    <source>
        <dbReference type="SAM" id="SignalP"/>
    </source>
</evidence>
<dbReference type="InterPro" id="IPR036709">
    <property type="entry name" value="Autotransporte_beta_dom_sf"/>
</dbReference>
<sequence length="263" mass="28218">MKRFSASLVISCLLFTASHSAWADNMLPVSPLLKNEGGSSDAWSVSVSPYIWASGIRGKVGQFGQPPARLNSSFSDVMSELDLAFMGAVEARHGRFSLLGDVMYSQLSADGSTDYGILSRSVEVKSKSFSGFFGAGYTVLESDNGHLDVIGGGRLWYASTEIALKGGALGGRSRTDSATWVDAVAGLRGQYALNEHWYLTGWGVIGAGQAKLDWDATAALGYQFKSNLSAMLGYRALGVNFNRNGFVYNVVQQGPILGFAYRF</sequence>
<evidence type="ECO:0000313" key="3">
    <source>
        <dbReference type="Proteomes" id="UP000494269"/>
    </source>
</evidence>
<accession>A0A6S6Z021</accession>
<evidence type="ECO:0000313" key="2">
    <source>
        <dbReference type="EMBL" id="CAB3655370.1"/>
    </source>
</evidence>
<feature type="signal peptide" evidence="1">
    <location>
        <begin position="1"/>
        <end position="23"/>
    </location>
</feature>
<reference evidence="2 3" key="1">
    <citation type="submission" date="2020-04" db="EMBL/GenBank/DDBJ databases">
        <authorList>
            <person name="De Canck E."/>
        </authorList>
    </citation>
    <scope>NUCLEOTIDE SEQUENCE [LARGE SCALE GENOMIC DNA]</scope>
    <source>
        <strain evidence="2 3">LMG 3441</strain>
    </source>
</reference>
<gene>
    <name evidence="2" type="ORF">LMG3441_00264</name>
</gene>
<name>A0A6S6Z021_9BURK</name>
<proteinExistence type="predicted"/>
<feature type="chain" id="PRO_5028993036" description="Outer membrane protein beta-barrel domain-containing protein" evidence="1">
    <location>
        <begin position="24"/>
        <end position="263"/>
    </location>
</feature>
<dbReference type="EMBL" id="CADIJQ010000001">
    <property type="protein sequence ID" value="CAB3655370.1"/>
    <property type="molecule type" value="Genomic_DNA"/>
</dbReference>
<organism evidence="2 3">
    <name type="scientific">Achromobacter kerstersii</name>
    <dbReference type="NCBI Taxonomy" id="1353890"/>
    <lineage>
        <taxon>Bacteria</taxon>
        <taxon>Pseudomonadati</taxon>
        <taxon>Pseudomonadota</taxon>
        <taxon>Betaproteobacteria</taxon>
        <taxon>Burkholderiales</taxon>
        <taxon>Alcaligenaceae</taxon>
        <taxon>Achromobacter</taxon>
    </lineage>
</organism>
<evidence type="ECO:0008006" key="4">
    <source>
        <dbReference type="Google" id="ProtNLM"/>
    </source>
</evidence>
<dbReference type="SUPFAM" id="SSF103515">
    <property type="entry name" value="Autotransporter"/>
    <property type="match status" value="1"/>
</dbReference>